<name>A0A556QP31_9BACT</name>
<keyword evidence="3" id="KW-1185">Reference proteome</keyword>
<keyword evidence="1" id="KW-0732">Signal</keyword>
<gene>
    <name evidence="2" type="ORF">FPL22_03480</name>
</gene>
<feature type="signal peptide" evidence="1">
    <location>
        <begin position="1"/>
        <end position="23"/>
    </location>
</feature>
<feature type="chain" id="PRO_5021750486" evidence="1">
    <location>
        <begin position="24"/>
        <end position="149"/>
    </location>
</feature>
<comment type="caution">
    <text evidence="2">The sequence shown here is derived from an EMBL/GenBank/DDBJ whole genome shotgun (WGS) entry which is preliminary data.</text>
</comment>
<dbReference type="RefSeq" id="WP_144228718.1">
    <property type="nucleotide sequence ID" value="NZ_CBCRVV010000003.1"/>
</dbReference>
<dbReference type="PROSITE" id="PS51257">
    <property type="entry name" value="PROKAR_LIPOPROTEIN"/>
    <property type="match status" value="1"/>
</dbReference>
<dbReference type="InterPro" id="IPR021957">
    <property type="entry name" value="DUF3574"/>
</dbReference>
<evidence type="ECO:0000256" key="1">
    <source>
        <dbReference type="SAM" id="SignalP"/>
    </source>
</evidence>
<reference evidence="2 3" key="1">
    <citation type="submission" date="2019-07" db="EMBL/GenBank/DDBJ databases">
        <title>Description of 53C-WASEF.</title>
        <authorList>
            <person name="Pitt A."/>
            <person name="Hahn M.W."/>
        </authorList>
    </citation>
    <scope>NUCLEOTIDE SEQUENCE [LARGE SCALE GENOMIC DNA]</scope>
    <source>
        <strain evidence="2 3">53C-WASEF</strain>
    </source>
</reference>
<evidence type="ECO:0000313" key="3">
    <source>
        <dbReference type="Proteomes" id="UP000315648"/>
    </source>
</evidence>
<dbReference type="AlphaFoldDB" id="A0A556QP31"/>
<dbReference type="Pfam" id="PF12098">
    <property type="entry name" value="DUF3574"/>
    <property type="match status" value="1"/>
</dbReference>
<organism evidence="2 3">
    <name type="scientific">Rariglobus hedericola</name>
    <dbReference type="NCBI Taxonomy" id="2597822"/>
    <lineage>
        <taxon>Bacteria</taxon>
        <taxon>Pseudomonadati</taxon>
        <taxon>Verrucomicrobiota</taxon>
        <taxon>Opitutia</taxon>
        <taxon>Opitutales</taxon>
        <taxon>Opitutaceae</taxon>
        <taxon>Rariglobus</taxon>
    </lineage>
</organism>
<dbReference type="EMBL" id="VMBG01000001">
    <property type="protein sequence ID" value="TSJ78377.1"/>
    <property type="molecule type" value="Genomic_DNA"/>
</dbReference>
<dbReference type="OrthoDB" id="794286at2"/>
<sequence>MRTLRWWSLSLLAVLALAGSGCATKPPAETVAPVVTETAKWVRTELYFGIGDWTETALSTEPESRWSTFVDAEVTPRFPDGLSVIDVYGQWREAKPSAQIKRERSRLLVIVHLDTAEASAKIDAIRDAWKRTTGDQSVLRVTQPADVRF</sequence>
<accession>A0A556QP31</accession>
<protein>
    <submittedName>
        <fullName evidence="2">DUF3574 domain-containing protein</fullName>
    </submittedName>
</protein>
<proteinExistence type="predicted"/>
<evidence type="ECO:0000313" key="2">
    <source>
        <dbReference type="EMBL" id="TSJ78377.1"/>
    </source>
</evidence>
<dbReference type="Proteomes" id="UP000315648">
    <property type="component" value="Unassembled WGS sequence"/>
</dbReference>